<feature type="transmembrane region" description="Helical" evidence="8">
    <location>
        <begin position="274"/>
        <end position="295"/>
    </location>
</feature>
<gene>
    <name evidence="10" type="ORF">E9232_005891</name>
</gene>
<organism evidence="10 11">
    <name type="scientific">Inquilinus ginsengisoli</name>
    <dbReference type="NCBI Taxonomy" id="363840"/>
    <lineage>
        <taxon>Bacteria</taxon>
        <taxon>Pseudomonadati</taxon>
        <taxon>Pseudomonadota</taxon>
        <taxon>Alphaproteobacteria</taxon>
        <taxon>Rhodospirillales</taxon>
        <taxon>Rhodospirillaceae</taxon>
        <taxon>Inquilinus</taxon>
    </lineage>
</organism>
<accession>A0ABU1JXJ8</accession>
<keyword evidence="7 8" id="KW-0472">Membrane</keyword>
<feature type="transmembrane region" description="Helical" evidence="8">
    <location>
        <begin position="92"/>
        <end position="113"/>
    </location>
</feature>
<protein>
    <submittedName>
        <fullName evidence="10">Spermidine/putrescine transport system permease protein</fullName>
    </submittedName>
</protein>
<evidence type="ECO:0000256" key="3">
    <source>
        <dbReference type="ARBA" id="ARBA00022448"/>
    </source>
</evidence>
<feature type="domain" description="ABC transmembrane type-1" evidence="9">
    <location>
        <begin position="88"/>
        <end position="295"/>
    </location>
</feature>
<evidence type="ECO:0000256" key="8">
    <source>
        <dbReference type="RuleBase" id="RU363032"/>
    </source>
</evidence>
<evidence type="ECO:0000256" key="4">
    <source>
        <dbReference type="ARBA" id="ARBA00022475"/>
    </source>
</evidence>
<dbReference type="InterPro" id="IPR035906">
    <property type="entry name" value="MetI-like_sf"/>
</dbReference>
<feature type="transmembrane region" description="Helical" evidence="8">
    <location>
        <begin position="218"/>
        <end position="243"/>
    </location>
</feature>
<evidence type="ECO:0000313" key="11">
    <source>
        <dbReference type="Proteomes" id="UP001262410"/>
    </source>
</evidence>
<keyword evidence="11" id="KW-1185">Reference proteome</keyword>
<keyword evidence="6 8" id="KW-1133">Transmembrane helix</keyword>
<evidence type="ECO:0000313" key="10">
    <source>
        <dbReference type="EMBL" id="MDR6293341.1"/>
    </source>
</evidence>
<comment type="similarity">
    <text evidence="2">Belongs to the binding-protein-dependent transport system permease family. CysTW subfamily.</text>
</comment>
<dbReference type="RefSeq" id="WP_309800241.1">
    <property type="nucleotide sequence ID" value="NZ_JAVDPW010000011.1"/>
</dbReference>
<keyword evidence="3 8" id="KW-0813">Transport</keyword>
<dbReference type="CDD" id="cd06261">
    <property type="entry name" value="TM_PBP2"/>
    <property type="match status" value="1"/>
</dbReference>
<evidence type="ECO:0000256" key="2">
    <source>
        <dbReference type="ARBA" id="ARBA00007069"/>
    </source>
</evidence>
<dbReference type="PANTHER" id="PTHR42929:SF1">
    <property type="entry name" value="INNER MEMBRANE ABC TRANSPORTER PERMEASE PROTEIN YDCU-RELATED"/>
    <property type="match status" value="1"/>
</dbReference>
<sequence length="308" mass="33095">MTETAVPTTASAITAPAAAMGAERRGWLGTAALLLPAYGWLTLAIFLPLLMMLGFSFLKVAPFGGRAIVGTFDNYLAFFRRPYLLDVAWTSLSIGFWTTGLSALIGLPAAMALARATFGRTRQVLFLLIILPFWTNGLVRVFSWTMVLRDGGIIDGLYHWIVPDAAPLGLLYTYPAIVVGLVHAYLPYMILTCYLSVVAIDDQILEAARSLGARAPVVFWKVILPLATPGLISGSVLIFVPVIGSFMEPRILGGRVGVTMGTVIEDQFTQAFNWPLGAALSFIMLLIVLAIFALASPVLKRQSGGGAV</sequence>
<comment type="caution">
    <text evidence="10">The sequence shown here is derived from an EMBL/GenBank/DDBJ whole genome shotgun (WGS) entry which is preliminary data.</text>
</comment>
<evidence type="ECO:0000256" key="5">
    <source>
        <dbReference type="ARBA" id="ARBA00022692"/>
    </source>
</evidence>
<evidence type="ECO:0000256" key="1">
    <source>
        <dbReference type="ARBA" id="ARBA00004651"/>
    </source>
</evidence>
<proteinExistence type="inferred from homology"/>
<evidence type="ECO:0000256" key="7">
    <source>
        <dbReference type="ARBA" id="ARBA00023136"/>
    </source>
</evidence>
<dbReference type="PROSITE" id="PS50928">
    <property type="entry name" value="ABC_TM1"/>
    <property type="match status" value="1"/>
</dbReference>
<dbReference type="InterPro" id="IPR000515">
    <property type="entry name" value="MetI-like"/>
</dbReference>
<dbReference type="Proteomes" id="UP001262410">
    <property type="component" value="Unassembled WGS sequence"/>
</dbReference>
<evidence type="ECO:0000259" key="9">
    <source>
        <dbReference type="PROSITE" id="PS50928"/>
    </source>
</evidence>
<keyword evidence="5 8" id="KW-0812">Transmembrane</keyword>
<feature type="transmembrane region" description="Helical" evidence="8">
    <location>
        <begin position="37"/>
        <end position="58"/>
    </location>
</feature>
<feature type="transmembrane region" description="Helical" evidence="8">
    <location>
        <begin position="125"/>
        <end position="147"/>
    </location>
</feature>
<comment type="subcellular location">
    <subcellularLocation>
        <location evidence="1 8">Cell membrane</location>
        <topology evidence="1 8">Multi-pass membrane protein</topology>
    </subcellularLocation>
</comment>
<name>A0ABU1JXJ8_9PROT</name>
<dbReference type="Gene3D" id="1.10.3720.10">
    <property type="entry name" value="MetI-like"/>
    <property type="match status" value="1"/>
</dbReference>
<feature type="transmembrane region" description="Helical" evidence="8">
    <location>
        <begin position="172"/>
        <end position="197"/>
    </location>
</feature>
<dbReference type="PANTHER" id="PTHR42929">
    <property type="entry name" value="INNER MEMBRANE ABC TRANSPORTER PERMEASE PROTEIN YDCU-RELATED-RELATED"/>
    <property type="match status" value="1"/>
</dbReference>
<dbReference type="EMBL" id="JAVDPW010000011">
    <property type="protein sequence ID" value="MDR6293341.1"/>
    <property type="molecule type" value="Genomic_DNA"/>
</dbReference>
<evidence type="ECO:0000256" key="6">
    <source>
        <dbReference type="ARBA" id="ARBA00022989"/>
    </source>
</evidence>
<dbReference type="Pfam" id="PF00528">
    <property type="entry name" value="BPD_transp_1"/>
    <property type="match status" value="1"/>
</dbReference>
<keyword evidence="4" id="KW-1003">Cell membrane</keyword>
<dbReference type="SUPFAM" id="SSF161098">
    <property type="entry name" value="MetI-like"/>
    <property type="match status" value="1"/>
</dbReference>
<reference evidence="10 11" key="1">
    <citation type="submission" date="2023-07" db="EMBL/GenBank/DDBJ databases">
        <title>Sorghum-associated microbial communities from plants grown in Nebraska, USA.</title>
        <authorList>
            <person name="Schachtman D."/>
        </authorList>
    </citation>
    <scope>NUCLEOTIDE SEQUENCE [LARGE SCALE GENOMIC DNA]</scope>
    <source>
        <strain evidence="10 11">584</strain>
    </source>
</reference>